<evidence type="ECO:0000256" key="8">
    <source>
        <dbReference type="RuleBase" id="RU003802"/>
    </source>
</evidence>
<comment type="similarity">
    <text evidence="2 8">Belongs to the methyltransferase superfamily. L-isoaspartyl/D-aspartyl protein methyltransferase family.</text>
</comment>
<gene>
    <name evidence="9" type="ORF">BaRGS_00028414</name>
</gene>
<evidence type="ECO:0000313" key="10">
    <source>
        <dbReference type="Proteomes" id="UP001519460"/>
    </source>
</evidence>
<reference evidence="9 10" key="1">
    <citation type="journal article" date="2023" name="Sci. Data">
        <title>Genome assembly of the Korean intertidal mud-creeper Batillaria attramentaria.</title>
        <authorList>
            <person name="Patra A.K."/>
            <person name="Ho P.T."/>
            <person name="Jun S."/>
            <person name="Lee S.J."/>
            <person name="Kim Y."/>
            <person name="Won Y.J."/>
        </authorList>
    </citation>
    <scope>NUCLEOTIDE SEQUENCE [LARGE SCALE GENOMIC DNA]</scope>
    <source>
        <strain evidence="9">Wonlab-2016</strain>
    </source>
</reference>
<dbReference type="InterPro" id="IPR000682">
    <property type="entry name" value="PCMT"/>
</dbReference>
<comment type="catalytic activity">
    <reaction evidence="7">
        <text>[protein]-L-isoaspartate + S-adenosyl-L-methionine = [protein]-L-isoaspartate alpha-methyl ester + S-adenosyl-L-homocysteine</text>
        <dbReference type="Rhea" id="RHEA:12705"/>
        <dbReference type="Rhea" id="RHEA-COMP:12143"/>
        <dbReference type="Rhea" id="RHEA-COMP:12144"/>
        <dbReference type="ChEBI" id="CHEBI:57856"/>
        <dbReference type="ChEBI" id="CHEBI:59789"/>
        <dbReference type="ChEBI" id="CHEBI:90596"/>
        <dbReference type="ChEBI" id="CHEBI:90598"/>
        <dbReference type="EC" id="2.1.1.77"/>
    </reaction>
    <physiologicalReaction direction="left-to-right" evidence="7">
        <dbReference type="Rhea" id="RHEA:12706"/>
    </physiologicalReaction>
</comment>
<dbReference type="Pfam" id="PF01135">
    <property type="entry name" value="PCMT"/>
    <property type="match status" value="1"/>
</dbReference>
<dbReference type="FunFam" id="3.40.50.150:FF:000027">
    <property type="entry name" value="Protein-L-isoaspartate O-methyltransferase"/>
    <property type="match status" value="1"/>
</dbReference>
<dbReference type="PANTHER" id="PTHR11579">
    <property type="entry name" value="PROTEIN-L-ISOASPARTATE O-METHYLTRANSFERASE"/>
    <property type="match status" value="1"/>
</dbReference>
<keyword evidence="4 8" id="KW-0489">Methyltransferase</keyword>
<dbReference type="EMBL" id="JACVVK020000283">
    <property type="protein sequence ID" value="KAK7480367.1"/>
    <property type="molecule type" value="Genomic_DNA"/>
</dbReference>
<keyword evidence="5 8" id="KW-0808">Transferase</keyword>
<proteinExistence type="inferred from homology"/>
<evidence type="ECO:0000256" key="1">
    <source>
        <dbReference type="ARBA" id="ARBA00004496"/>
    </source>
</evidence>
<evidence type="ECO:0000256" key="4">
    <source>
        <dbReference type="ARBA" id="ARBA00022603"/>
    </source>
</evidence>
<keyword evidence="6 8" id="KW-0949">S-adenosyl-L-methionine</keyword>
<protein>
    <recommendedName>
        <fullName evidence="8">Protein-L-isoaspartate O-methyltransferase</fullName>
        <ecNumber evidence="8">2.1.1.77</ecNumber>
    </recommendedName>
</protein>
<dbReference type="CDD" id="cd02440">
    <property type="entry name" value="AdoMet_MTases"/>
    <property type="match status" value="1"/>
</dbReference>
<dbReference type="PANTHER" id="PTHR11579:SF0">
    <property type="entry name" value="PROTEIN-L-ISOASPARTATE(D-ASPARTATE) O-METHYLTRANSFERASE"/>
    <property type="match status" value="1"/>
</dbReference>
<sequence length="229" mass="24648">MAWRSSGSSNVNLVENLQRNGIIKNARVAEVMKMVDRANFCKFNAYTDSPQSIGYAVTISAPHMHAHALELLSEHLHEGATALDVGSGSGYLTACMALLVGETGKAVGIDHVDELVQDSIVNVKKAALTAQLLEKGQLKFVMGDGRLGYAMDGPYDAIHVGAAAPTLPEALVEQLKPGGRLIVPVGPTGENQKLMQIDKGMDGSVTRKNLMGVIYVPLTSKDKQWPRWR</sequence>
<keyword evidence="10" id="KW-1185">Reference proteome</keyword>
<dbReference type="PROSITE" id="PS01279">
    <property type="entry name" value="PCMT"/>
    <property type="match status" value="1"/>
</dbReference>
<evidence type="ECO:0000256" key="5">
    <source>
        <dbReference type="ARBA" id="ARBA00022679"/>
    </source>
</evidence>
<keyword evidence="3" id="KW-0963">Cytoplasm</keyword>
<dbReference type="AlphaFoldDB" id="A0ABD0JZ72"/>
<evidence type="ECO:0000256" key="3">
    <source>
        <dbReference type="ARBA" id="ARBA00022490"/>
    </source>
</evidence>
<dbReference type="GO" id="GO:0005737">
    <property type="term" value="C:cytoplasm"/>
    <property type="evidence" value="ECO:0007669"/>
    <property type="project" value="UniProtKB-SubCell"/>
</dbReference>
<dbReference type="GO" id="GO:0032259">
    <property type="term" value="P:methylation"/>
    <property type="evidence" value="ECO:0007669"/>
    <property type="project" value="UniProtKB-KW"/>
</dbReference>
<evidence type="ECO:0000256" key="7">
    <source>
        <dbReference type="ARBA" id="ARBA00035815"/>
    </source>
</evidence>
<evidence type="ECO:0000256" key="2">
    <source>
        <dbReference type="ARBA" id="ARBA00005369"/>
    </source>
</evidence>
<dbReference type="SUPFAM" id="SSF53335">
    <property type="entry name" value="S-adenosyl-L-methionine-dependent methyltransferases"/>
    <property type="match status" value="1"/>
</dbReference>
<dbReference type="EC" id="2.1.1.77" evidence="8"/>
<dbReference type="GO" id="GO:0004719">
    <property type="term" value="F:protein-L-isoaspartate (D-aspartate) O-methyltransferase activity"/>
    <property type="evidence" value="ECO:0007669"/>
    <property type="project" value="UniProtKB-UniRule"/>
</dbReference>
<dbReference type="InterPro" id="IPR029063">
    <property type="entry name" value="SAM-dependent_MTases_sf"/>
</dbReference>
<comment type="caution">
    <text evidence="9">The sequence shown here is derived from an EMBL/GenBank/DDBJ whole genome shotgun (WGS) entry which is preliminary data.</text>
</comment>
<dbReference type="Proteomes" id="UP001519460">
    <property type="component" value="Unassembled WGS sequence"/>
</dbReference>
<organism evidence="9 10">
    <name type="scientific">Batillaria attramentaria</name>
    <dbReference type="NCBI Taxonomy" id="370345"/>
    <lineage>
        <taxon>Eukaryota</taxon>
        <taxon>Metazoa</taxon>
        <taxon>Spiralia</taxon>
        <taxon>Lophotrochozoa</taxon>
        <taxon>Mollusca</taxon>
        <taxon>Gastropoda</taxon>
        <taxon>Caenogastropoda</taxon>
        <taxon>Sorbeoconcha</taxon>
        <taxon>Cerithioidea</taxon>
        <taxon>Batillariidae</taxon>
        <taxon>Batillaria</taxon>
    </lineage>
</organism>
<dbReference type="Gene3D" id="3.40.50.150">
    <property type="entry name" value="Vaccinia Virus protein VP39"/>
    <property type="match status" value="1"/>
</dbReference>
<evidence type="ECO:0000313" key="9">
    <source>
        <dbReference type="EMBL" id="KAK7480367.1"/>
    </source>
</evidence>
<accession>A0ABD0JZ72</accession>
<evidence type="ECO:0000256" key="6">
    <source>
        <dbReference type="ARBA" id="ARBA00022691"/>
    </source>
</evidence>
<comment type="subcellular location">
    <subcellularLocation>
        <location evidence="1">Cytoplasm</location>
    </subcellularLocation>
</comment>
<name>A0ABD0JZ72_9CAEN</name>
<dbReference type="NCBIfam" id="TIGR00080">
    <property type="entry name" value="pimt"/>
    <property type="match status" value="1"/>
</dbReference>